<evidence type="ECO:0000313" key="4">
    <source>
        <dbReference type="Proteomes" id="UP000229054"/>
    </source>
</evidence>
<protein>
    <recommendedName>
        <fullName evidence="2">HIT domain-containing protein</fullName>
    </recommendedName>
</protein>
<feature type="domain" description="HIT" evidence="2">
    <location>
        <begin position="1"/>
        <end position="68"/>
    </location>
</feature>
<dbReference type="SUPFAM" id="SSF54197">
    <property type="entry name" value="HIT-like"/>
    <property type="match status" value="1"/>
</dbReference>
<comment type="caution">
    <text evidence="3">The sequence shown here is derived from an EMBL/GenBank/DDBJ whole genome shotgun (WGS) entry which is preliminary data.</text>
</comment>
<dbReference type="Gene3D" id="3.30.428.10">
    <property type="entry name" value="HIT-like"/>
    <property type="match status" value="1"/>
</dbReference>
<reference evidence="3 4" key="1">
    <citation type="submission" date="2017-09" db="EMBL/GenBank/DDBJ databases">
        <title>Depth-based differentiation of microbial function through sediment-hosted aquifers and enrichment of novel symbionts in the deep terrestrial subsurface.</title>
        <authorList>
            <person name="Probst A.J."/>
            <person name="Ladd B."/>
            <person name="Jarett J.K."/>
            <person name="Geller-Mcgrath D.E."/>
            <person name="Sieber C.M."/>
            <person name="Emerson J.B."/>
            <person name="Anantharaman K."/>
            <person name="Thomas B.C."/>
            <person name="Malmstrom R."/>
            <person name="Stieglmeier M."/>
            <person name="Klingl A."/>
            <person name="Woyke T."/>
            <person name="Ryan C.M."/>
            <person name="Banfield J.F."/>
        </authorList>
    </citation>
    <scope>NUCLEOTIDE SEQUENCE [LARGE SCALE GENOMIC DNA]</scope>
    <source>
        <strain evidence="3">CG23_combo_of_CG06-09_8_20_14_all_39_25</strain>
    </source>
</reference>
<dbReference type="AlphaFoldDB" id="A0A2G9YSA6"/>
<accession>A0A2G9YSA6</accession>
<proteinExistence type="predicted"/>
<dbReference type="Proteomes" id="UP000229054">
    <property type="component" value="Unassembled WGS sequence"/>
</dbReference>
<gene>
    <name evidence="3" type="ORF">COX38_02370</name>
</gene>
<dbReference type="InterPro" id="IPR011146">
    <property type="entry name" value="HIT-like"/>
</dbReference>
<dbReference type="EMBL" id="PCRN01000081">
    <property type="protein sequence ID" value="PIP22120.1"/>
    <property type="molecule type" value="Genomic_DNA"/>
</dbReference>
<feature type="short sequence motif" description="Histidine triad motif" evidence="1">
    <location>
        <begin position="53"/>
        <end position="57"/>
    </location>
</feature>
<evidence type="ECO:0000313" key="3">
    <source>
        <dbReference type="EMBL" id="PIP22120.1"/>
    </source>
</evidence>
<dbReference type="InterPro" id="IPR036265">
    <property type="entry name" value="HIT-like_sf"/>
</dbReference>
<organism evidence="3 4">
    <name type="scientific">Candidatus Nealsonbacteria bacterium CG23_combo_of_CG06-09_8_20_14_all_39_25</name>
    <dbReference type="NCBI Taxonomy" id="1974723"/>
    <lineage>
        <taxon>Bacteria</taxon>
        <taxon>Candidatus Nealsoniibacteriota</taxon>
    </lineage>
</organism>
<dbReference type="GO" id="GO:0003824">
    <property type="term" value="F:catalytic activity"/>
    <property type="evidence" value="ECO:0007669"/>
    <property type="project" value="InterPro"/>
</dbReference>
<dbReference type="PROSITE" id="PS51084">
    <property type="entry name" value="HIT_2"/>
    <property type="match status" value="1"/>
</dbReference>
<dbReference type="Pfam" id="PF01230">
    <property type="entry name" value="HIT"/>
    <property type="match status" value="1"/>
</dbReference>
<evidence type="ECO:0000256" key="1">
    <source>
        <dbReference type="PROSITE-ProRule" id="PRU00464"/>
    </source>
</evidence>
<name>A0A2G9YSA6_9BACT</name>
<sequence length="111" mass="13550">MIRLRRHPEDFFDINEEELKELFEITKKLRDVIKEIFGADIFNYATFGNVVRHVHLHFIPRYSKKVNFLGITFEDERWGQNYAPYNKFKISKEVESEIIDKIKKIIRKNRF</sequence>
<evidence type="ECO:0000259" key="2">
    <source>
        <dbReference type="PROSITE" id="PS51084"/>
    </source>
</evidence>